<keyword evidence="2" id="KW-0378">Hydrolase</keyword>
<organism evidence="2">
    <name type="scientific">mine drainage metagenome</name>
    <dbReference type="NCBI Taxonomy" id="410659"/>
    <lineage>
        <taxon>unclassified sequences</taxon>
        <taxon>metagenomes</taxon>
        <taxon>ecological metagenomes</taxon>
    </lineage>
</organism>
<dbReference type="EC" id="3.1.4.52" evidence="2"/>
<dbReference type="InterPro" id="IPR035965">
    <property type="entry name" value="PAS-like_dom_sf"/>
</dbReference>
<dbReference type="InterPro" id="IPR043128">
    <property type="entry name" value="Rev_trsase/Diguanyl_cyclase"/>
</dbReference>
<dbReference type="InterPro" id="IPR029787">
    <property type="entry name" value="Nucleotide_cyclase"/>
</dbReference>
<dbReference type="GO" id="GO:0071111">
    <property type="term" value="F:cyclic-guanylate-specific phosphodiesterase activity"/>
    <property type="evidence" value="ECO:0007669"/>
    <property type="project" value="UniProtKB-EC"/>
</dbReference>
<dbReference type="PROSITE" id="PS50887">
    <property type="entry name" value="GGDEF"/>
    <property type="match status" value="1"/>
</dbReference>
<sequence length="305" mass="33885">MELKCILGSTTDGILAIDHTGKIIHFNRRFGQLWRIPQPLIDSKDDQTLLSYVVGQLADPQAFVSKVQALYGSDLEATDIISFKDGRAFERFTSPLILGASVIGRIWSFRDITERKQMEDQIRQLAFYDPLTELPNRRLLLDRLSQALAESKRSGRYGALMFLDLDNFKALNDTQGHAVGDLLLMQAAQRMKSCVREVDTVARFGGDEFVVLVGDLDADKVASTTQANNIAEKIRAALVTPYRLTVKHDGGADSTVEHQCSASIGAVVFTQREGSQDDFLKRADSAMYQAKEAGDNLIRFHDAKA</sequence>
<dbReference type="Gene3D" id="3.30.70.270">
    <property type="match status" value="1"/>
</dbReference>
<dbReference type="InterPro" id="IPR052163">
    <property type="entry name" value="DGC-Regulatory_Protein"/>
</dbReference>
<dbReference type="AlphaFoldDB" id="A0A1J5P2A0"/>
<dbReference type="NCBIfam" id="TIGR00254">
    <property type="entry name" value="GGDEF"/>
    <property type="match status" value="1"/>
</dbReference>
<accession>A0A1J5P2A0</accession>
<dbReference type="Gene3D" id="3.30.450.20">
    <property type="entry name" value="PAS domain"/>
    <property type="match status" value="1"/>
</dbReference>
<dbReference type="SUPFAM" id="SSF55785">
    <property type="entry name" value="PYP-like sensor domain (PAS domain)"/>
    <property type="match status" value="1"/>
</dbReference>
<evidence type="ECO:0000313" key="2">
    <source>
        <dbReference type="EMBL" id="OIQ65681.1"/>
    </source>
</evidence>
<dbReference type="CDD" id="cd01949">
    <property type="entry name" value="GGDEF"/>
    <property type="match status" value="1"/>
</dbReference>
<feature type="domain" description="GGDEF" evidence="1">
    <location>
        <begin position="156"/>
        <end position="303"/>
    </location>
</feature>
<dbReference type="PANTHER" id="PTHR46663">
    <property type="entry name" value="DIGUANYLATE CYCLASE DGCT-RELATED"/>
    <property type="match status" value="1"/>
</dbReference>
<gene>
    <name evidence="2" type="primary">gmr_202</name>
    <name evidence="2" type="ORF">GALL_527580</name>
</gene>
<proteinExistence type="predicted"/>
<dbReference type="PANTHER" id="PTHR46663:SF3">
    <property type="entry name" value="SLL0267 PROTEIN"/>
    <property type="match status" value="1"/>
</dbReference>
<reference evidence="2" key="1">
    <citation type="submission" date="2016-10" db="EMBL/GenBank/DDBJ databases">
        <title>Sequence of Gallionella enrichment culture.</title>
        <authorList>
            <person name="Poehlein A."/>
            <person name="Muehling M."/>
            <person name="Daniel R."/>
        </authorList>
    </citation>
    <scope>NUCLEOTIDE SEQUENCE</scope>
</reference>
<dbReference type="SMART" id="SM00267">
    <property type="entry name" value="GGDEF"/>
    <property type="match status" value="1"/>
</dbReference>
<name>A0A1J5P2A0_9ZZZZ</name>
<evidence type="ECO:0000259" key="1">
    <source>
        <dbReference type="PROSITE" id="PS50887"/>
    </source>
</evidence>
<dbReference type="InterPro" id="IPR000160">
    <property type="entry name" value="GGDEF_dom"/>
</dbReference>
<protein>
    <submittedName>
        <fullName evidence="2">Cyclic di-GMP phosphodiesterase Gmr</fullName>
        <ecNumber evidence="2">3.1.4.52</ecNumber>
    </submittedName>
</protein>
<dbReference type="FunFam" id="3.30.70.270:FF:000001">
    <property type="entry name" value="Diguanylate cyclase domain protein"/>
    <property type="match status" value="1"/>
</dbReference>
<dbReference type="Pfam" id="PF00990">
    <property type="entry name" value="GGDEF"/>
    <property type="match status" value="1"/>
</dbReference>
<comment type="caution">
    <text evidence="2">The sequence shown here is derived from an EMBL/GenBank/DDBJ whole genome shotgun (WGS) entry which is preliminary data.</text>
</comment>
<dbReference type="EMBL" id="MLJW01007136">
    <property type="protein sequence ID" value="OIQ65681.1"/>
    <property type="molecule type" value="Genomic_DNA"/>
</dbReference>
<dbReference type="SUPFAM" id="SSF55073">
    <property type="entry name" value="Nucleotide cyclase"/>
    <property type="match status" value="1"/>
</dbReference>